<dbReference type="RefSeq" id="WP_150010511.1">
    <property type="nucleotide sequence ID" value="NZ_VWSG01000002.1"/>
</dbReference>
<dbReference type="EMBL" id="VWSG01000002">
    <property type="protein sequence ID" value="KAA5537847.1"/>
    <property type="molecule type" value="Genomic_DNA"/>
</dbReference>
<feature type="region of interest" description="Disordered" evidence="1">
    <location>
        <begin position="1"/>
        <end position="23"/>
    </location>
</feature>
<feature type="compositionally biased region" description="Polar residues" evidence="1">
    <location>
        <begin position="1"/>
        <end position="20"/>
    </location>
</feature>
<comment type="caution">
    <text evidence="2">The sequence shown here is derived from an EMBL/GenBank/DDBJ whole genome shotgun (WGS) entry which is preliminary data.</text>
</comment>
<proteinExistence type="predicted"/>
<dbReference type="AlphaFoldDB" id="A0A5M6CRP3"/>
<accession>A0A5M6CRP3</accession>
<gene>
    <name evidence="2" type="ORF">F0460_04075</name>
</gene>
<sequence length="60" mass="6757">MNTDKSTQECNGGLYSNPNKQPDYLSGKIIDGLNGKLFNTDNLMGHAFKRCSKETDFNRE</sequence>
<evidence type="ECO:0000313" key="3">
    <source>
        <dbReference type="Proteomes" id="UP000325141"/>
    </source>
</evidence>
<dbReference type="Proteomes" id="UP000325141">
    <property type="component" value="Unassembled WGS sequence"/>
</dbReference>
<organism evidence="2 3">
    <name type="scientific">Paenimyroides baculatum</name>
    <dbReference type="NCBI Taxonomy" id="2608000"/>
    <lineage>
        <taxon>Bacteria</taxon>
        <taxon>Pseudomonadati</taxon>
        <taxon>Bacteroidota</taxon>
        <taxon>Flavobacteriia</taxon>
        <taxon>Flavobacteriales</taxon>
        <taxon>Flavobacteriaceae</taxon>
        <taxon>Paenimyroides</taxon>
    </lineage>
</organism>
<evidence type="ECO:0000313" key="2">
    <source>
        <dbReference type="EMBL" id="KAA5537847.1"/>
    </source>
</evidence>
<reference evidence="2 3" key="1">
    <citation type="submission" date="2019-09" db="EMBL/GenBank/DDBJ databases">
        <title>Genome sequence and assembly of Flavobacterium sp.</title>
        <authorList>
            <person name="Chhetri G."/>
        </authorList>
    </citation>
    <scope>NUCLEOTIDE SEQUENCE [LARGE SCALE GENOMIC DNA]</scope>
    <source>
        <strain evidence="2 3">SNL9</strain>
    </source>
</reference>
<name>A0A5M6CRP3_9FLAO</name>
<keyword evidence="3" id="KW-1185">Reference proteome</keyword>
<protein>
    <submittedName>
        <fullName evidence="2">Uncharacterized protein</fullName>
    </submittedName>
</protein>
<evidence type="ECO:0000256" key="1">
    <source>
        <dbReference type="SAM" id="MobiDB-lite"/>
    </source>
</evidence>